<feature type="non-terminal residue" evidence="1">
    <location>
        <position position="93"/>
    </location>
</feature>
<evidence type="ECO:0000313" key="2">
    <source>
        <dbReference type="Proteomes" id="UP000696280"/>
    </source>
</evidence>
<sequence>MDPPTYKLQHTPTGRPYIALQTRSPTPIFITELLPSDAPTLVATMSLPAVNNALISPPKDYTLASAEWWITQQRSGKVELPLAVLREGDAERG</sequence>
<dbReference type="AlphaFoldDB" id="A0A9N9KSJ9"/>
<dbReference type="Proteomes" id="UP000696280">
    <property type="component" value="Unassembled WGS sequence"/>
</dbReference>
<evidence type="ECO:0000313" key="1">
    <source>
        <dbReference type="EMBL" id="CAG8953099.1"/>
    </source>
</evidence>
<comment type="caution">
    <text evidence="1">The sequence shown here is derived from an EMBL/GenBank/DDBJ whole genome shotgun (WGS) entry which is preliminary data.</text>
</comment>
<gene>
    <name evidence="1" type="ORF">HYFRA_00003295</name>
</gene>
<organism evidence="1 2">
    <name type="scientific">Hymenoscyphus fraxineus</name>
    <dbReference type="NCBI Taxonomy" id="746836"/>
    <lineage>
        <taxon>Eukaryota</taxon>
        <taxon>Fungi</taxon>
        <taxon>Dikarya</taxon>
        <taxon>Ascomycota</taxon>
        <taxon>Pezizomycotina</taxon>
        <taxon>Leotiomycetes</taxon>
        <taxon>Helotiales</taxon>
        <taxon>Helotiaceae</taxon>
        <taxon>Hymenoscyphus</taxon>
    </lineage>
</organism>
<dbReference type="OrthoDB" id="630895at2759"/>
<protein>
    <submittedName>
        <fullName evidence="1">Uncharacterized protein</fullName>
    </submittedName>
</protein>
<name>A0A9N9KSJ9_9HELO</name>
<accession>A0A9N9KSJ9</accession>
<dbReference type="EMBL" id="CAJVRL010000049">
    <property type="protein sequence ID" value="CAG8953099.1"/>
    <property type="molecule type" value="Genomic_DNA"/>
</dbReference>
<keyword evidence="2" id="KW-1185">Reference proteome</keyword>
<proteinExistence type="predicted"/>
<reference evidence="1" key="1">
    <citation type="submission" date="2021-07" db="EMBL/GenBank/DDBJ databases">
        <authorList>
            <person name="Durling M."/>
        </authorList>
    </citation>
    <scope>NUCLEOTIDE SEQUENCE</scope>
</reference>